<sequence length="111" mass="12712">MEEFMARTLMVQAKDNSQRVDVQIFPPKAGKSSWECAWQIKWPDRTRANSAHGVDSVQALLHAMQMVGSELYTSQEHRSGLLTWKEGYSGYGFPVPARIRDLLLRDDARFL</sequence>
<name>E6VFY0_RHOPX</name>
<dbReference type="eggNOG" id="ENOG50335K4">
    <property type="taxonomic scope" value="Bacteria"/>
</dbReference>
<protein>
    <recommendedName>
        <fullName evidence="1">DUF6968 domain-containing protein</fullName>
    </recommendedName>
</protein>
<organism evidence="2 3">
    <name type="scientific">Rhodopseudomonas palustris (strain DX-1)</name>
    <dbReference type="NCBI Taxonomy" id="652103"/>
    <lineage>
        <taxon>Bacteria</taxon>
        <taxon>Pseudomonadati</taxon>
        <taxon>Pseudomonadota</taxon>
        <taxon>Alphaproteobacteria</taxon>
        <taxon>Hyphomicrobiales</taxon>
        <taxon>Nitrobacteraceae</taxon>
        <taxon>Rhodopseudomonas</taxon>
    </lineage>
</organism>
<dbReference type="AlphaFoldDB" id="E6VFY0"/>
<dbReference type="Pfam" id="PF22302">
    <property type="entry name" value="DUF6968"/>
    <property type="match status" value="1"/>
</dbReference>
<proteinExistence type="predicted"/>
<accession>E6VFY0</accession>
<dbReference type="BioCyc" id="RPAL652103:RPDX1_RS24220-MONOMER"/>
<gene>
    <name evidence="2" type="ordered locus">Rpdx1_4898</name>
</gene>
<dbReference type="KEGG" id="rpx:Rpdx1_4898"/>
<feature type="domain" description="DUF6968" evidence="1">
    <location>
        <begin position="6"/>
        <end position="95"/>
    </location>
</feature>
<dbReference type="OrthoDB" id="7276171at2"/>
<dbReference type="EMBL" id="CP002418">
    <property type="protein sequence ID" value="ADU46439.1"/>
    <property type="molecule type" value="Genomic_DNA"/>
</dbReference>
<reference evidence="2" key="1">
    <citation type="submission" date="2010-12" db="EMBL/GenBank/DDBJ databases">
        <title>Complete sequence of Rhodopseudomonas palustris DX-1.</title>
        <authorList>
            <consortium name="US DOE Joint Genome Institute"/>
            <person name="Lucas S."/>
            <person name="Copeland A."/>
            <person name="Lapidus A."/>
            <person name="Cheng J.-F."/>
            <person name="Goodwin L."/>
            <person name="Pitluck S."/>
            <person name="Misra M."/>
            <person name="Chertkov O."/>
            <person name="Detter J.C."/>
            <person name="Han C."/>
            <person name="Tapia R."/>
            <person name="Land M."/>
            <person name="Hauser L."/>
            <person name="Kyrpides N."/>
            <person name="Ivanova N."/>
            <person name="Ovchinnikova G."/>
            <person name="Logan B."/>
            <person name="Oda Y."/>
            <person name="Harwood C."/>
            <person name="Woyke T."/>
        </authorList>
    </citation>
    <scope>NUCLEOTIDE SEQUENCE [LARGE SCALE GENOMIC DNA]</scope>
    <source>
        <strain evidence="2">DX-1</strain>
    </source>
</reference>
<evidence type="ECO:0000259" key="1">
    <source>
        <dbReference type="Pfam" id="PF22302"/>
    </source>
</evidence>
<evidence type="ECO:0000313" key="3">
    <source>
        <dbReference type="Proteomes" id="UP000001402"/>
    </source>
</evidence>
<evidence type="ECO:0000313" key="2">
    <source>
        <dbReference type="EMBL" id="ADU46439.1"/>
    </source>
</evidence>
<dbReference type="InterPro" id="IPR054241">
    <property type="entry name" value="DUF6968"/>
</dbReference>
<dbReference type="Proteomes" id="UP000001402">
    <property type="component" value="Chromosome"/>
</dbReference>
<dbReference type="HOGENOM" id="CLU_2194915_0_0_5"/>